<evidence type="ECO:0000259" key="2">
    <source>
        <dbReference type="Pfam" id="PF05970"/>
    </source>
</evidence>
<name>A0A087TYI2_STEMI</name>
<protein>
    <recommendedName>
        <fullName evidence="1">ATP-dependent DNA helicase</fullName>
        <ecNumber evidence="1">5.6.2.3</ecNumber>
    </recommendedName>
</protein>
<sequence>MAFNEPIYNEALIIIENKVLTMVGKKLQDFGMFSSRRSDENFFNDEIARELAYNFIALQQQVAELVPQLLPEQSHVFHQVLRKTESGNGAPLFLDAPGGIGKTFLLNLLRMSIRKDQKIAVAVAFPGIAATLLNSDRTAHSVLNLPLNLAQEDSPIWNFSKNSSRSRMLRQSMEDIIHTVENRVGEIEESISEVQQQIDGRVSALVAKEVDTLKNCTVTTGNNFDGFKFLPMPAHPSLKLSTYDGKASWQAYKTQFSVVTEVNR</sequence>
<comment type="catalytic activity">
    <reaction evidence="1">
        <text>ATP + H2O = ADP + phosphate + H(+)</text>
        <dbReference type="Rhea" id="RHEA:13065"/>
        <dbReference type="ChEBI" id="CHEBI:15377"/>
        <dbReference type="ChEBI" id="CHEBI:15378"/>
        <dbReference type="ChEBI" id="CHEBI:30616"/>
        <dbReference type="ChEBI" id="CHEBI:43474"/>
        <dbReference type="ChEBI" id="CHEBI:456216"/>
        <dbReference type="EC" id="5.6.2.3"/>
    </reaction>
</comment>
<evidence type="ECO:0000313" key="4">
    <source>
        <dbReference type="Proteomes" id="UP000054359"/>
    </source>
</evidence>
<keyword evidence="1" id="KW-0067">ATP-binding</keyword>
<evidence type="ECO:0000256" key="1">
    <source>
        <dbReference type="RuleBase" id="RU363044"/>
    </source>
</evidence>
<keyword evidence="1" id="KW-0227">DNA damage</keyword>
<keyword evidence="4" id="KW-1185">Reference proteome</keyword>
<dbReference type="STRING" id="407821.A0A087TYI2"/>
<comment type="similarity">
    <text evidence="1">Belongs to the helicase family.</text>
</comment>
<keyword evidence="1" id="KW-0378">Hydrolase</keyword>
<keyword evidence="1" id="KW-0347">Helicase</keyword>
<dbReference type="EC" id="5.6.2.3" evidence="1"/>
<dbReference type="GO" id="GO:0005524">
    <property type="term" value="F:ATP binding"/>
    <property type="evidence" value="ECO:0007669"/>
    <property type="project" value="UniProtKB-KW"/>
</dbReference>
<dbReference type="GO" id="GO:0016887">
    <property type="term" value="F:ATP hydrolysis activity"/>
    <property type="evidence" value="ECO:0007669"/>
    <property type="project" value="RHEA"/>
</dbReference>
<feature type="domain" description="DNA helicase Pif1-like DEAD-box helicase" evidence="2">
    <location>
        <begin position="69"/>
        <end position="171"/>
    </location>
</feature>
<dbReference type="InterPro" id="IPR010285">
    <property type="entry name" value="DNA_helicase_pif1-like_DEAD"/>
</dbReference>
<gene>
    <name evidence="3" type="ORF">X975_05036</name>
</gene>
<dbReference type="PANTHER" id="PTHR10492">
    <property type="match status" value="1"/>
</dbReference>
<dbReference type="GO" id="GO:0006281">
    <property type="term" value="P:DNA repair"/>
    <property type="evidence" value="ECO:0007669"/>
    <property type="project" value="UniProtKB-KW"/>
</dbReference>
<accession>A0A087TYI2</accession>
<dbReference type="EMBL" id="KK117329">
    <property type="protein sequence ID" value="KFM70171.1"/>
    <property type="molecule type" value="Genomic_DNA"/>
</dbReference>
<dbReference type="Pfam" id="PF05970">
    <property type="entry name" value="PIF1"/>
    <property type="match status" value="1"/>
</dbReference>
<dbReference type="AlphaFoldDB" id="A0A087TYI2"/>
<reference evidence="3 4" key="1">
    <citation type="submission" date="2013-11" db="EMBL/GenBank/DDBJ databases">
        <title>Genome sequencing of Stegodyphus mimosarum.</title>
        <authorList>
            <person name="Bechsgaard J."/>
        </authorList>
    </citation>
    <scope>NUCLEOTIDE SEQUENCE [LARGE SCALE GENOMIC DNA]</scope>
</reference>
<organism evidence="3 4">
    <name type="scientific">Stegodyphus mimosarum</name>
    <name type="common">African social velvet spider</name>
    <dbReference type="NCBI Taxonomy" id="407821"/>
    <lineage>
        <taxon>Eukaryota</taxon>
        <taxon>Metazoa</taxon>
        <taxon>Ecdysozoa</taxon>
        <taxon>Arthropoda</taxon>
        <taxon>Chelicerata</taxon>
        <taxon>Arachnida</taxon>
        <taxon>Araneae</taxon>
        <taxon>Araneomorphae</taxon>
        <taxon>Entelegynae</taxon>
        <taxon>Eresoidea</taxon>
        <taxon>Eresidae</taxon>
        <taxon>Stegodyphus</taxon>
    </lineage>
</organism>
<keyword evidence="1" id="KW-0547">Nucleotide-binding</keyword>
<keyword evidence="1" id="KW-0233">DNA recombination</keyword>
<proteinExistence type="inferred from homology"/>
<dbReference type="InterPro" id="IPR027417">
    <property type="entry name" value="P-loop_NTPase"/>
</dbReference>
<dbReference type="GO" id="GO:0043139">
    <property type="term" value="F:5'-3' DNA helicase activity"/>
    <property type="evidence" value="ECO:0007669"/>
    <property type="project" value="UniProtKB-EC"/>
</dbReference>
<evidence type="ECO:0000313" key="3">
    <source>
        <dbReference type="EMBL" id="KFM70171.1"/>
    </source>
</evidence>
<dbReference type="Gene3D" id="3.40.50.300">
    <property type="entry name" value="P-loop containing nucleotide triphosphate hydrolases"/>
    <property type="match status" value="1"/>
</dbReference>
<feature type="non-terminal residue" evidence="3">
    <location>
        <position position="264"/>
    </location>
</feature>
<dbReference type="GO" id="GO:0000723">
    <property type="term" value="P:telomere maintenance"/>
    <property type="evidence" value="ECO:0007669"/>
    <property type="project" value="InterPro"/>
</dbReference>
<dbReference type="PANTHER" id="PTHR10492:SF95">
    <property type="entry name" value="HELITRON HELICASE-LIKE DOMAIN-CONTAINING PROTEIN"/>
    <property type="match status" value="1"/>
</dbReference>
<keyword evidence="1" id="KW-0234">DNA repair</keyword>
<dbReference type="OrthoDB" id="6435532at2759"/>
<dbReference type="GO" id="GO:0006310">
    <property type="term" value="P:DNA recombination"/>
    <property type="evidence" value="ECO:0007669"/>
    <property type="project" value="UniProtKB-KW"/>
</dbReference>
<dbReference type="Proteomes" id="UP000054359">
    <property type="component" value="Unassembled WGS sequence"/>
</dbReference>
<comment type="cofactor">
    <cofactor evidence="1">
        <name>Mg(2+)</name>
        <dbReference type="ChEBI" id="CHEBI:18420"/>
    </cofactor>
</comment>